<evidence type="ECO:0000313" key="2">
    <source>
        <dbReference type="Proteomes" id="UP001054252"/>
    </source>
</evidence>
<keyword evidence="2" id="KW-1185">Reference proteome</keyword>
<accession>A0AAV5M2V0</accession>
<gene>
    <name evidence="1" type="ORF">SLEP1_g51065</name>
</gene>
<dbReference type="AlphaFoldDB" id="A0AAV5M2V0"/>
<dbReference type="EMBL" id="BPVZ01000173">
    <property type="protein sequence ID" value="GKV43813.1"/>
    <property type="molecule type" value="Genomic_DNA"/>
</dbReference>
<reference evidence="1 2" key="1">
    <citation type="journal article" date="2021" name="Commun. Biol.">
        <title>The genome of Shorea leprosula (Dipterocarpaceae) highlights the ecological relevance of drought in aseasonal tropical rainforests.</title>
        <authorList>
            <person name="Ng K.K.S."/>
            <person name="Kobayashi M.J."/>
            <person name="Fawcett J.A."/>
            <person name="Hatakeyama M."/>
            <person name="Paape T."/>
            <person name="Ng C.H."/>
            <person name="Ang C.C."/>
            <person name="Tnah L.H."/>
            <person name="Lee C.T."/>
            <person name="Nishiyama T."/>
            <person name="Sese J."/>
            <person name="O'Brien M.J."/>
            <person name="Copetti D."/>
            <person name="Mohd Noor M.I."/>
            <person name="Ong R.C."/>
            <person name="Putra M."/>
            <person name="Sireger I.Z."/>
            <person name="Indrioko S."/>
            <person name="Kosugi Y."/>
            <person name="Izuno A."/>
            <person name="Isagi Y."/>
            <person name="Lee S.L."/>
            <person name="Shimizu K.K."/>
        </authorList>
    </citation>
    <scope>NUCLEOTIDE SEQUENCE [LARGE SCALE GENOMIC DNA]</scope>
    <source>
        <strain evidence="1">214</strain>
    </source>
</reference>
<comment type="caution">
    <text evidence="1">The sequence shown here is derived from an EMBL/GenBank/DDBJ whole genome shotgun (WGS) entry which is preliminary data.</text>
</comment>
<proteinExistence type="predicted"/>
<sequence>MVQVTASWVVSSVTKAALDKAVKHATDRISFAWGFEGGAGRSCPLPYPGCSSA</sequence>
<evidence type="ECO:0000313" key="1">
    <source>
        <dbReference type="EMBL" id="GKV43813.1"/>
    </source>
</evidence>
<name>A0AAV5M2V0_9ROSI</name>
<protein>
    <submittedName>
        <fullName evidence="1">Uncharacterized protein</fullName>
    </submittedName>
</protein>
<dbReference type="Proteomes" id="UP001054252">
    <property type="component" value="Unassembled WGS sequence"/>
</dbReference>
<organism evidence="1 2">
    <name type="scientific">Rubroshorea leprosula</name>
    <dbReference type="NCBI Taxonomy" id="152421"/>
    <lineage>
        <taxon>Eukaryota</taxon>
        <taxon>Viridiplantae</taxon>
        <taxon>Streptophyta</taxon>
        <taxon>Embryophyta</taxon>
        <taxon>Tracheophyta</taxon>
        <taxon>Spermatophyta</taxon>
        <taxon>Magnoliopsida</taxon>
        <taxon>eudicotyledons</taxon>
        <taxon>Gunneridae</taxon>
        <taxon>Pentapetalae</taxon>
        <taxon>rosids</taxon>
        <taxon>malvids</taxon>
        <taxon>Malvales</taxon>
        <taxon>Dipterocarpaceae</taxon>
        <taxon>Rubroshorea</taxon>
    </lineage>
</organism>